<reference evidence="1 2" key="1">
    <citation type="submission" date="2021-08" db="EMBL/GenBank/DDBJ databases">
        <title>Streptomyces sp. PTM05 isolated from lichen.</title>
        <authorList>
            <person name="Somphong A."/>
            <person name="Phongsopitanun W."/>
            <person name="Tanasupawat S."/>
        </authorList>
    </citation>
    <scope>NUCLEOTIDE SEQUENCE [LARGE SCALE GENOMIC DNA]</scope>
    <source>
        <strain evidence="1 2">Ptm05</strain>
    </source>
</reference>
<comment type="caution">
    <text evidence="1">The sequence shown here is derived from an EMBL/GenBank/DDBJ whole genome shotgun (WGS) entry which is preliminary data.</text>
</comment>
<keyword evidence="2" id="KW-1185">Reference proteome</keyword>
<evidence type="ECO:0000313" key="1">
    <source>
        <dbReference type="EMBL" id="MBY8886714.1"/>
    </source>
</evidence>
<dbReference type="Proteomes" id="UP001198565">
    <property type="component" value="Unassembled WGS sequence"/>
</dbReference>
<name>A0ABS7QVM2_9ACTN</name>
<proteinExistence type="predicted"/>
<accession>A0ABS7QVM2</accession>
<protein>
    <recommendedName>
        <fullName evidence="3">Transcription factor zinc-finger domain-containing protein</fullName>
    </recommendedName>
</protein>
<dbReference type="EMBL" id="JAINVZ010000011">
    <property type="protein sequence ID" value="MBY8886714.1"/>
    <property type="molecule type" value="Genomic_DNA"/>
</dbReference>
<gene>
    <name evidence="1" type="ORF">K7472_17840</name>
</gene>
<dbReference type="RefSeq" id="WP_222979361.1">
    <property type="nucleotide sequence ID" value="NZ_JAINVZ010000011.1"/>
</dbReference>
<evidence type="ECO:0008006" key="3">
    <source>
        <dbReference type="Google" id="ProtNLM"/>
    </source>
</evidence>
<evidence type="ECO:0000313" key="2">
    <source>
        <dbReference type="Proteomes" id="UP001198565"/>
    </source>
</evidence>
<sequence length="81" mass="9203">MPASPRRGRHRRTCSFCSLHPAVVRDLETDLVWCEGCATDLIHAGDPIEDYQELDDDLYAGLLQTHGRGRFTSLRPRPPRT</sequence>
<organism evidence="1 2">
    <name type="scientific">Streptantibioticus parmotrematis</name>
    <dbReference type="NCBI Taxonomy" id="2873249"/>
    <lineage>
        <taxon>Bacteria</taxon>
        <taxon>Bacillati</taxon>
        <taxon>Actinomycetota</taxon>
        <taxon>Actinomycetes</taxon>
        <taxon>Kitasatosporales</taxon>
        <taxon>Streptomycetaceae</taxon>
        <taxon>Streptantibioticus</taxon>
    </lineage>
</organism>